<proteinExistence type="predicted"/>
<dbReference type="PANTHER" id="PTHR13914:SF0">
    <property type="entry name" value="PROLINE DEHYDROGENASE 1, MITOCHONDRIAL"/>
    <property type="match status" value="1"/>
</dbReference>
<evidence type="ECO:0000256" key="1">
    <source>
        <dbReference type="ARBA" id="ARBA00023002"/>
    </source>
</evidence>
<evidence type="ECO:0000313" key="4">
    <source>
        <dbReference type="EMBL" id="BCI86397.1"/>
    </source>
</evidence>
<feature type="region of interest" description="Disordered" evidence="2">
    <location>
        <begin position="358"/>
        <end position="402"/>
    </location>
</feature>
<evidence type="ECO:0000313" key="5">
    <source>
        <dbReference type="Proteomes" id="UP000516380"/>
    </source>
</evidence>
<keyword evidence="1" id="KW-0560">Oxidoreductase</keyword>
<organism evidence="4 5">
    <name type="scientific">Mycobacterium kansasii</name>
    <dbReference type="NCBI Taxonomy" id="1768"/>
    <lineage>
        <taxon>Bacteria</taxon>
        <taxon>Bacillati</taxon>
        <taxon>Actinomycetota</taxon>
        <taxon>Actinomycetes</taxon>
        <taxon>Mycobacteriales</taxon>
        <taxon>Mycobacteriaceae</taxon>
        <taxon>Mycobacterium</taxon>
    </lineage>
</organism>
<keyword evidence="5" id="KW-1185">Reference proteome</keyword>
<evidence type="ECO:0000256" key="2">
    <source>
        <dbReference type="SAM" id="MobiDB-lite"/>
    </source>
</evidence>
<dbReference type="PANTHER" id="PTHR13914">
    <property type="entry name" value="PROLINE OXIDASE"/>
    <property type="match status" value="1"/>
</dbReference>
<dbReference type="SUPFAM" id="SSF51730">
    <property type="entry name" value="FAD-linked oxidoreductase"/>
    <property type="match status" value="1"/>
</dbReference>
<dbReference type="Gene3D" id="3.20.20.220">
    <property type="match status" value="1"/>
</dbReference>
<dbReference type="EMBL" id="AP023343">
    <property type="protein sequence ID" value="BCI86397.1"/>
    <property type="molecule type" value="Genomic_DNA"/>
</dbReference>
<dbReference type="Proteomes" id="UP000516380">
    <property type="component" value="Chromosome"/>
</dbReference>
<dbReference type="GO" id="GO:0006562">
    <property type="term" value="P:L-proline catabolic process"/>
    <property type="evidence" value="ECO:0007669"/>
    <property type="project" value="InterPro"/>
</dbReference>
<dbReference type="AlphaFoldDB" id="A0A7G1I5Z7"/>
<dbReference type="InterPro" id="IPR002872">
    <property type="entry name" value="Proline_DH_dom"/>
</dbReference>
<gene>
    <name evidence="4" type="ORF">NIIDMKKI_16030</name>
</gene>
<dbReference type="Pfam" id="PF01619">
    <property type="entry name" value="Pro_dh"/>
    <property type="match status" value="1"/>
</dbReference>
<evidence type="ECO:0000259" key="3">
    <source>
        <dbReference type="Pfam" id="PF01619"/>
    </source>
</evidence>
<dbReference type="GO" id="GO:0004657">
    <property type="term" value="F:proline dehydrogenase activity"/>
    <property type="evidence" value="ECO:0007669"/>
    <property type="project" value="InterPro"/>
</dbReference>
<feature type="domain" description="Proline dehydrogenase" evidence="3">
    <location>
        <begin position="49"/>
        <end position="312"/>
    </location>
</feature>
<accession>A0A7G1I5Z7</accession>
<dbReference type="InterPro" id="IPR029041">
    <property type="entry name" value="FAD-linked_oxidoreductase-like"/>
</dbReference>
<reference evidence="4 5" key="1">
    <citation type="submission" date="2020-07" db="EMBL/GenBank/DDBJ databases">
        <title>Mycobacterium kansasii (former subtype) with zoonotic potential isolated from diseased indoor pet cat, Japan.</title>
        <authorList>
            <person name="Fukano H."/>
            <person name="Terazono T."/>
            <person name="Hoshino Y."/>
        </authorList>
    </citation>
    <scope>NUCLEOTIDE SEQUENCE [LARGE SCALE GENOMIC DNA]</scope>
    <source>
        <strain evidence="4 5">Kuro-I</strain>
    </source>
</reference>
<dbReference type="InterPro" id="IPR015659">
    <property type="entry name" value="Proline_oxidase"/>
</dbReference>
<protein>
    <recommendedName>
        <fullName evidence="3">Proline dehydrogenase domain-containing protein</fullName>
    </recommendedName>
</protein>
<sequence>MARLFARTLRPALLAAGRSDRLRLMTGRSSVTRRVVRRFVPGETLDSVLEVVAALRDSGRYVSIDYLGENVTDTDGAAATVRAYLDLLDALGRRADTAFDGVRPLEVSVKLSALGQALDRDGPKIALDNARTICERAEQVGVWVTVDAEDHTTTDSTLSISGDLRVDFGWLGTVVQAYLRRTLADCRELASVGARVRLCKGAYDEPTAVAYRDGAGITDSYLRCLHVLLSGSGYPMVASHDPAIIGAAVGMAAEGRRTARDFEFQMLYGIRDDEQRRLATAGNQLRVYVPFGGQWYGYFMRRLAERPANLAFFCAPWRIECVGCVLVTSGVHWWRRVCIGGVECAHWAGFLAAQPPSLHTRHRSRTPESPSRTLDAATTHPTPAAYSAQLRRGPGPRPVTAETPYHMRTHEIGYGFRGIGVVQIADRRRRGEQRE</sequence>
<name>A0A7G1I5Z7_MYCKA</name>